<comment type="caution">
    <text evidence="8">The sequence shown here is derived from an EMBL/GenBank/DDBJ whole genome shotgun (WGS) entry which is preliminary data.</text>
</comment>
<dbReference type="InterPro" id="IPR010432">
    <property type="entry name" value="RDD"/>
</dbReference>
<comment type="subcellular location">
    <subcellularLocation>
        <location evidence="1">Cell membrane</location>
        <topology evidence="1">Multi-pass membrane protein</topology>
    </subcellularLocation>
</comment>
<evidence type="ECO:0000256" key="5">
    <source>
        <dbReference type="ARBA" id="ARBA00023136"/>
    </source>
</evidence>
<dbReference type="EMBL" id="JADCNN020000004">
    <property type="protein sequence ID" value="MBM6995198.1"/>
    <property type="molecule type" value="Genomic_DNA"/>
</dbReference>
<dbReference type="Proteomes" id="UP001516620">
    <property type="component" value="Unassembled WGS sequence"/>
</dbReference>
<evidence type="ECO:0000256" key="2">
    <source>
        <dbReference type="ARBA" id="ARBA00022475"/>
    </source>
</evidence>
<evidence type="ECO:0000256" key="3">
    <source>
        <dbReference type="ARBA" id="ARBA00022692"/>
    </source>
</evidence>
<evidence type="ECO:0000259" key="7">
    <source>
        <dbReference type="Pfam" id="PF06271"/>
    </source>
</evidence>
<sequence>MKLALKRLLAYWIDFMLLAAVLVALQGLVNVVFSGFPFAYFDKGIEVELWVLGTMSLPVWGYFILMERRYGQTLGKKCLGLRVTDDQGKPIHVGQALVRTAVRLFPWEMTHGIILVPEPWWSVEIPAHPGWIYLPNGILLIYLVILFSTKGNQTCHDVVAGTKVIERAERRRDNR</sequence>
<dbReference type="InterPro" id="IPR051791">
    <property type="entry name" value="Pra-immunoreactive"/>
</dbReference>
<evidence type="ECO:0000256" key="1">
    <source>
        <dbReference type="ARBA" id="ARBA00004651"/>
    </source>
</evidence>
<dbReference type="RefSeq" id="WP_193415123.1">
    <property type="nucleotide sequence ID" value="NZ_JADCNN020000004.1"/>
</dbReference>
<name>A0ABS2H6S7_9BACL</name>
<dbReference type="PANTHER" id="PTHR36115">
    <property type="entry name" value="PROLINE-RICH ANTIGEN HOMOLOG-RELATED"/>
    <property type="match status" value="1"/>
</dbReference>
<gene>
    <name evidence="8" type="ORF">IM700_005925</name>
</gene>
<reference evidence="8 9" key="1">
    <citation type="submission" date="2021-01" db="EMBL/GenBank/DDBJ databases">
        <title>Paenibacillus sp.nov. isolated from the rhizosphere soil of tomato plant.</title>
        <authorList>
            <person name="Thin K.K."/>
            <person name="Zhang X."/>
            <person name="He S."/>
        </authorList>
    </citation>
    <scope>NUCLEOTIDE SEQUENCE [LARGE SCALE GENOMIC DNA]</scope>
    <source>
        <strain evidence="8 9">DXFW5</strain>
    </source>
</reference>
<keyword evidence="4 6" id="KW-1133">Transmembrane helix</keyword>
<evidence type="ECO:0000313" key="8">
    <source>
        <dbReference type="EMBL" id="MBM6995198.1"/>
    </source>
</evidence>
<evidence type="ECO:0000313" key="9">
    <source>
        <dbReference type="Proteomes" id="UP001516620"/>
    </source>
</evidence>
<feature type="domain" description="RDD" evidence="7">
    <location>
        <begin position="5"/>
        <end position="161"/>
    </location>
</feature>
<evidence type="ECO:0000256" key="4">
    <source>
        <dbReference type="ARBA" id="ARBA00022989"/>
    </source>
</evidence>
<evidence type="ECO:0000256" key="6">
    <source>
        <dbReference type="SAM" id="Phobius"/>
    </source>
</evidence>
<organism evidence="8 9">
    <name type="scientific">Paenibacillus rhizolycopersici</name>
    <dbReference type="NCBI Taxonomy" id="2780073"/>
    <lineage>
        <taxon>Bacteria</taxon>
        <taxon>Bacillati</taxon>
        <taxon>Bacillota</taxon>
        <taxon>Bacilli</taxon>
        <taxon>Bacillales</taxon>
        <taxon>Paenibacillaceae</taxon>
        <taxon>Paenibacillus</taxon>
    </lineage>
</organism>
<feature type="transmembrane region" description="Helical" evidence="6">
    <location>
        <begin position="9"/>
        <end position="29"/>
    </location>
</feature>
<dbReference type="Pfam" id="PF06271">
    <property type="entry name" value="RDD"/>
    <property type="match status" value="1"/>
</dbReference>
<keyword evidence="3 6" id="KW-0812">Transmembrane</keyword>
<dbReference type="PANTHER" id="PTHR36115:SF4">
    <property type="entry name" value="MEMBRANE PROTEIN"/>
    <property type="match status" value="1"/>
</dbReference>
<protein>
    <submittedName>
        <fullName evidence="8">RDD family protein</fullName>
    </submittedName>
</protein>
<keyword evidence="2" id="KW-1003">Cell membrane</keyword>
<keyword evidence="9" id="KW-1185">Reference proteome</keyword>
<accession>A0ABS2H6S7</accession>
<feature type="transmembrane region" description="Helical" evidence="6">
    <location>
        <begin position="49"/>
        <end position="66"/>
    </location>
</feature>
<keyword evidence="5 6" id="KW-0472">Membrane</keyword>
<proteinExistence type="predicted"/>